<proteinExistence type="predicted"/>
<keyword evidence="2" id="KW-0472">Membrane</keyword>
<dbReference type="SMART" id="SM00331">
    <property type="entry name" value="PP2C_SIG"/>
    <property type="match status" value="1"/>
</dbReference>
<dbReference type="AlphaFoldDB" id="A0A8J8NA63"/>
<dbReference type="CDD" id="cd00143">
    <property type="entry name" value="PP2Cc"/>
    <property type="match status" value="1"/>
</dbReference>
<dbReference type="SMART" id="SM00332">
    <property type="entry name" value="PP2Cc"/>
    <property type="match status" value="1"/>
</dbReference>
<gene>
    <name evidence="4" type="ORF">FGO68_gene12285</name>
</gene>
<dbReference type="InterPro" id="IPR001932">
    <property type="entry name" value="PPM-type_phosphatase-like_dom"/>
</dbReference>
<dbReference type="InterPro" id="IPR036457">
    <property type="entry name" value="PPM-type-like_dom_sf"/>
</dbReference>
<dbReference type="InterPro" id="IPR015655">
    <property type="entry name" value="PP2C"/>
</dbReference>
<protein>
    <recommendedName>
        <fullName evidence="3">PPM-type phosphatase domain-containing protein</fullName>
    </recommendedName>
</protein>
<dbReference type="GO" id="GO:0004722">
    <property type="term" value="F:protein serine/threonine phosphatase activity"/>
    <property type="evidence" value="ECO:0007669"/>
    <property type="project" value="InterPro"/>
</dbReference>
<sequence>MSAHFFETAARSAIGLVRQGNEDSGFVSPQLIAVADGMGGHAAGEVASRIAVEVLQALTPTLISSEIDEDSVEDLLMHSLHSIDSEISTVTEEEIEKRGMGTTLTALLIRDKFISLLHVGDSRCYRLRGNTLEQLSNDHTVIQELLDQGAISESEAIDHPQRSMLTQALRGDGDVTPVLQMYEVKKGDRYLLCSDGLSGVLTEKEIKVGLKKSDKDAAVKFLIDATYVNGAPDNVTVLIADISTEAKTSTALIGAAHDQCAAW</sequence>
<dbReference type="PANTHER" id="PTHR13832">
    <property type="entry name" value="PROTEIN PHOSPHATASE 2C"/>
    <property type="match status" value="1"/>
</dbReference>
<comment type="subcellular location">
    <subcellularLocation>
        <location evidence="1">Membrane</location>
    </subcellularLocation>
</comment>
<dbReference type="Proteomes" id="UP000785679">
    <property type="component" value="Unassembled WGS sequence"/>
</dbReference>
<reference evidence="4" key="1">
    <citation type="submission" date="2019-06" db="EMBL/GenBank/DDBJ databases">
        <authorList>
            <person name="Zheng W."/>
        </authorList>
    </citation>
    <scope>NUCLEOTIDE SEQUENCE</scope>
    <source>
        <strain evidence="4">QDHG01</strain>
    </source>
</reference>
<organism evidence="4 5">
    <name type="scientific">Halteria grandinella</name>
    <dbReference type="NCBI Taxonomy" id="5974"/>
    <lineage>
        <taxon>Eukaryota</taxon>
        <taxon>Sar</taxon>
        <taxon>Alveolata</taxon>
        <taxon>Ciliophora</taxon>
        <taxon>Intramacronucleata</taxon>
        <taxon>Spirotrichea</taxon>
        <taxon>Stichotrichia</taxon>
        <taxon>Sporadotrichida</taxon>
        <taxon>Halteriidae</taxon>
        <taxon>Halteria</taxon>
    </lineage>
</organism>
<evidence type="ECO:0000313" key="5">
    <source>
        <dbReference type="Proteomes" id="UP000785679"/>
    </source>
</evidence>
<dbReference type="Gene3D" id="3.60.40.10">
    <property type="entry name" value="PPM-type phosphatase domain"/>
    <property type="match status" value="1"/>
</dbReference>
<dbReference type="OrthoDB" id="10267198at2759"/>
<dbReference type="Pfam" id="PF13672">
    <property type="entry name" value="PP2C_2"/>
    <property type="match status" value="1"/>
</dbReference>
<evidence type="ECO:0000256" key="1">
    <source>
        <dbReference type="ARBA" id="ARBA00004370"/>
    </source>
</evidence>
<comment type="caution">
    <text evidence="4">The sequence shown here is derived from an EMBL/GenBank/DDBJ whole genome shotgun (WGS) entry which is preliminary data.</text>
</comment>
<evidence type="ECO:0000259" key="3">
    <source>
        <dbReference type="PROSITE" id="PS51746"/>
    </source>
</evidence>
<dbReference type="PROSITE" id="PS51746">
    <property type="entry name" value="PPM_2"/>
    <property type="match status" value="1"/>
</dbReference>
<dbReference type="PANTHER" id="PTHR13832:SF827">
    <property type="entry name" value="PROTEIN PHOSPHATASE 1L"/>
    <property type="match status" value="1"/>
</dbReference>
<name>A0A8J8NA63_HALGN</name>
<evidence type="ECO:0000256" key="2">
    <source>
        <dbReference type="ARBA" id="ARBA00023136"/>
    </source>
</evidence>
<accession>A0A8J8NA63</accession>
<dbReference type="SUPFAM" id="SSF81606">
    <property type="entry name" value="PP2C-like"/>
    <property type="match status" value="1"/>
</dbReference>
<evidence type="ECO:0000313" key="4">
    <source>
        <dbReference type="EMBL" id="TNV71128.1"/>
    </source>
</evidence>
<feature type="domain" description="PPM-type phosphatase" evidence="3">
    <location>
        <begin position="7"/>
        <end position="242"/>
    </location>
</feature>
<dbReference type="EMBL" id="RRYP01030568">
    <property type="protein sequence ID" value="TNV71128.1"/>
    <property type="molecule type" value="Genomic_DNA"/>
</dbReference>
<dbReference type="GO" id="GO:0016020">
    <property type="term" value="C:membrane"/>
    <property type="evidence" value="ECO:0007669"/>
    <property type="project" value="UniProtKB-SubCell"/>
</dbReference>
<keyword evidence="5" id="KW-1185">Reference proteome</keyword>